<protein>
    <submittedName>
        <fullName evidence="2">Uncharacterized protein</fullName>
    </submittedName>
</protein>
<keyword evidence="1" id="KW-0732">Signal</keyword>
<gene>
    <name evidence="2" type="ORF">GCM10022409_21700</name>
</gene>
<evidence type="ECO:0000313" key="2">
    <source>
        <dbReference type="EMBL" id="GAA4036447.1"/>
    </source>
</evidence>
<keyword evidence="3" id="KW-1185">Reference proteome</keyword>
<sequence length="105" mass="11444">MRKLVLGAVFTAMISLNALGSPPSLVVVQFHGRNNTITISRGPGKTETMKVPEPRLPKNQAAYSEQLLAIFTSLYTEGYEIKNSTVNNITSEGGIETVTYVFVKP</sequence>
<feature type="signal peptide" evidence="1">
    <location>
        <begin position="1"/>
        <end position="20"/>
    </location>
</feature>
<dbReference type="EMBL" id="BAABDK010000017">
    <property type="protein sequence ID" value="GAA4036447.1"/>
    <property type="molecule type" value="Genomic_DNA"/>
</dbReference>
<comment type="caution">
    <text evidence="2">The sequence shown here is derived from an EMBL/GenBank/DDBJ whole genome shotgun (WGS) entry which is preliminary data.</text>
</comment>
<dbReference type="RefSeq" id="WP_345054059.1">
    <property type="nucleotide sequence ID" value="NZ_BAABDK010000017.1"/>
</dbReference>
<name>A0ABP7U5S0_9BACT</name>
<proteinExistence type="predicted"/>
<accession>A0ABP7U5S0</accession>
<feature type="chain" id="PRO_5045038519" evidence="1">
    <location>
        <begin position="21"/>
        <end position="105"/>
    </location>
</feature>
<reference evidence="3" key="1">
    <citation type="journal article" date="2019" name="Int. J. Syst. Evol. Microbiol.">
        <title>The Global Catalogue of Microorganisms (GCM) 10K type strain sequencing project: providing services to taxonomists for standard genome sequencing and annotation.</title>
        <authorList>
            <consortium name="The Broad Institute Genomics Platform"/>
            <consortium name="The Broad Institute Genome Sequencing Center for Infectious Disease"/>
            <person name="Wu L."/>
            <person name="Ma J."/>
        </authorList>
    </citation>
    <scope>NUCLEOTIDE SEQUENCE [LARGE SCALE GENOMIC DNA]</scope>
    <source>
        <strain evidence="3">JCM 17225</strain>
    </source>
</reference>
<dbReference type="Proteomes" id="UP001501469">
    <property type="component" value="Unassembled WGS sequence"/>
</dbReference>
<evidence type="ECO:0000313" key="3">
    <source>
        <dbReference type="Proteomes" id="UP001501469"/>
    </source>
</evidence>
<evidence type="ECO:0000256" key="1">
    <source>
        <dbReference type="SAM" id="SignalP"/>
    </source>
</evidence>
<organism evidence="2 3">
    <name type="scientific">Hymenobacter glaciei</name>
    <dbReference type="NCBI Taxonomy" id="877209"/>
    <lineage>
        <taxon>Bacteria</taxon>
        <taxon>Pseudomonadati</taxon>
        <taxon>Bacteroidota</taxon>
        <taxon>Cytophagia</taxon>
        <taxon>Cytophagales</taxon>
        <taxon>Hymenobacteraceae</taxon>
        <taxon>Hymenobacter</taxon>
    </lineage>
</organism>